<evidence type="ECO:0000313" key="2">
    <source>
        <dbReference type="EMBL" id="QJH99000.1"/>
    </source>
</evidence>
<sequence>MNELVPFDDVQSSIEKFEAGVDSLLERALAEKNPDLAINGANALAGLERITGRSLARILYFLREHWDEFEAGEDYYNYVSNKLKFVKATVDRYCQVHEMLEHFVPPKYLDAIKGKPVRSLFKMASLTAQGYSVDYYDWETLAKMDDRDIEIQVKKIKNNPPRANALVIYITATGEIQCRVNGDDETIDSVGELYVNNQNPHVQRSIERITRCSGLRNV</sequence>
<gene>
    <name evidence="1" type="ORF">TM448A00111_0085</name>
    <name evidence="2" type="ORF">TM448B01464_0005</name>
</gene>
<proteinExistence type="predicted"/>
<accession>A0A6H1ZAU2</accession>
<name>A0A6H1ZAU2_9ZZZZ</name>
<protein>
    <submittedName>
        <fullName evidence="1">Uncharacterized protein</fullName>
    </submittedName>
</protein>
<dbReference type="EMBL" id="MT144763">
    <property type="protein sequence ID" value="QJH99000.1"/>
    <property type="molecule type" value="Genomic_DNA"/>
</dbReference>
<dbReference type="EMBL" id="MT143977">
    <property type="protein sequence ID" value="QJA44582.1"/>
    <property type="molecule type" value="Genomic_DNA"/>
</dbReference>
<reference evidence="1" key="1">
    <citation type="submission" date="2020-03" db="EMBL/GenBank/DDBJ databases">
        <title>The deep terrestrial virosphere.</title>
        <authorList>
            <person name="Holmfeldt K."/>
            <person name="Nilsson E."/>
            <person name="Simone D."/>
            <person name="Lopez-Fernandez M."/>
            <person name="Wu X."/>
            <person name="de Brujin I."/>
            <person name="Lundin D."/>
            <person name="Andersson A."/>
            <person name="Bertilsson S."/>
            <person name="Dopson M."/>
        </authorList>
    </citation>
    <scope>NUCLEOTIDE SEQUENCE</scope>
    <source>
        <strain evidence="1">TM448A00111</strain>
        <strain evidence="2">TM448B01464</strain>
    </source>
</reference>
<organism evidence="1">
    <name type="scientific">viral metagenome</name>
    <dbReference type="NCBI Taxonomy" id="1070528"/>
    <lineage>
        <taxon>unclassified sequences</taxon>
        <taxon>metagenomes</taxon>
        <taxon>organismal metagenomes</taxon>
    </lineage>
</organism>
<dbReference type="AlphaFoldDB" id="A0A6H1ZAU2"/>
<evidence type="ECO:0000313" key="1">
    <source>
        <dbReference type="EMBL" id="QJA44582.1"/>
    </source>
</evidence>